<evidence type="ECO:0000313" key="2">
    <source>
        <dbReference type="Proteomes" id="UP001305174"/>
    </source>
</evidence>
<name>A0AAX4G686_9CAUD</name>
<accession>A0AAX4G686</accession>
<dbReference type="EMBL" id="OR575930">
    <property type="protein sequence ID" value="WOZ57424.1"/>
    <property type="molecule type" value="Genomic_DNA"/>
</dbReference>
<proteinExistence type="predicted"/>
<dbReference type="Proteomes" id="UP001305174">
    <property type="component" value="Segment"/>
</dbReference>
<evidence type="ECO:0000313" key="1">
    <source>
        <dbReference type="EMBL" id="WOZ57424.1"/>
    </source>
</evidence>
<organism evidence="1 2">
    <name type="scientific">Pseudomonas phage vB_PseuGesM_254</name>
    <dbReference type="NCBI Taxonomy" id="3092638"/>
    <lineage>
        <taxon>Viruses</taxon>
        <taxon>Duplodnaviria</taxon>
        <taxon>Heunggongvirae</taxon>
        <taxon>Uroviricota</taxon>
        <taxon>Caudoviricetes</taxon>
        <taxon>Vandenendeviridae</taxon>
        <taxon>Chemalvirus</taxon>
        <taxon>Chemalvirus PseuGes254</taxon>
    </lineage>
</organism>
<sequence length="68" mass="8255">MKKWRVLEVTNSCGGKYFHVEKREAWWLCFIWGFERCFNSEVEAIQYIDRCVAAEKFLKEKPKEVYSL</sequence>
<protein>
    <submittedName>
        <fullName evidence="1">Uncharacterized protein</fullName>
    </submittedName>
</protein>
<reference evidence="2" key="1">
    <citation type="submission" date="2024-05" db="EMBL/GenBank/DDBJ databases">
        <authorList>
            <person name="Tikunov A.Y."/>
            <person name="Morozova V.V."/>
            <person name="Kozlova Y.N."/>
            <person name="Tikunova N.V."/>
            <person name="Babkin I.V."/>
        </authorList>
    </citation>
    <scope>NUCLEOTIDE SEQUENCE [LARGE SCALE GENOMIC DNA]</scope>
</reference>
<keyword evidence="2" id="KW-1185">Reference proteome</keyword>